<evidence type="ECO:0000313" key="1">
    <source>
        <dbReference type="EMBL" id="MBO0936552.1"/>
    </source>
</evidence>
<dbReference type="AlphaFoldDB" id="A0A939GCH9"/>
<keyword evidence="2" id="KW-1185">Reference proteome</keyword>
<comment type="caution">
    <text evidence="1">The sequence shown here is derived from an EMBL/GenBank/DDBJ whole genome shotgun (WGS) entry which is preliminary data.</text>
</comment>
<protein>
    <submittedName>
        <fullName evidence="1">Uncharacterized protein</fullName>
    </submittedName>
</protein>
<organism evidence="1 2">
    <name type="scientific">Fibrella rubiginis</name>
    <dbReference type="NCBI Taxonomy" id="2817060"/>
    <lineage>
        <taxon>Bacteria</taxon>
        <taxon>Pseudomonadati</taxon>
        <taxon>Bacteroidota</taxon>
        <taxon>Cytophagia</taxon>
        <taxon>Cytophagales</taxon>
        <taxon>Spirosomataceae</taxon>
        <taxon>Fibrella</taxon>
    </lineage>
</organism>
<gene>
    <name evidence="1" type="ORF">J2I47_08360</name>
</gene>
<dbReference type="EMBL" id="JAFMYV010000003">
    <property type="protein sequence ID" value="MBO0936552.1"/>
    <property type="molecule type" value="Genomic_DNA"/>
</dbReference>
<sequence length="82" mass="9709">MTMVHIAIDLQDESEVERVLSLLNQEHVPHRVERKNVLSDEERAAARERIMRGAPTLNVDEMLEWLKESKKDRKLPFRDDDE</sequence>
<accession>A0A939GCH9</accession>
<reference evidence="1" key="1">
    <citation type="submission" date="2021-03" db="EMBL/GenBank/DDBJ databases">
        <title>Fibrella sp. HMF5335 genome sequencing and assembly.</title>
        <authorList>
            <person name="Kang H."/>
            <person name="Kim H."/>
            <person name="Bae S."/>
            <person name="Joh K."/>
        </authorList>
    </citation>
    <scope>NUCLEOTIDE SEQUENCE</scope>
    <source>
        <strain evidence="1">HMF5335</strain>
    </source>
</reference>
<proteinExistence type="predicted"/>
<evidence type="ECO:0000313" key="2">
    <source>
        <dbReference type="Proteomes" id="UP000664034"/>
    </source>
</evidence>
<name>A0A939GCH9_9BACT</name>
<dbReference type="RefSeq" id="WP_207364109.1">
    <property type="nucleotide sequence ID" value="NZ_JAFMYV010000003.1"/>
</dbReference>
<dbReference type="Proteomes" id="UP000664034">
    <property type="component" value="Unassembled WGS sequence"/>
</dbReference>